<organism evidence="1 2">
    <name type="scientific">Acropora cervicornis</name>
    <name type="common">Staghorn coral</name>
    <dbReference type="NCBI Taxonomy" id="6130"/>
    <lineage>
        <taxon>Eukaryota</taxon>
        <taxon>Metazoa</taxon>
        <taxon>Cnidaria</taxon>
        <taxon>Anthozoa</taxon>
        <taxon>Hexacorallia</taxon>
        <taxon>Scleractinia</taxon>
        <taxon>Astrocoeniina</taxon>
        <taxon>Acroporidae</taxon>
        <taxon>Acropora</taxon>
    </lineage>
</organism>
<dbReference type="EMBL" id="JARQWQ010000021">
    <property type="protein sequence ID" value="KAK2564946.1"/>
    <property type="molecule type" value="Genomic_DNA"/>
</dbReference>
<reference evidence="1" key="2">
    <citation type="journal article" date="2023" name="Science">
        <title>Genomic signatures of disease resistance in endangered staghorn corals.</title>
        <authorList>
            <person name="Vollmer S.V."/>
            <person name="Selwyn J.D."/>
            <person name="Despard B.A."/>
            <person name="Roesel C.L."/>
        </authorList>
    </citation>
    <scope>NUCLEOTIDE SEQUENCE</scope>
    <source>
        <strain evidence="1">K2</strain>
    </source>
</reference>
<protein>
    <submittedName>
        <fullName evidence="1">Uncharacterized protein</fullName>
    </submittedName>
</protein>
<gene>
    <name evidence="1" type="ORF">P5673_011655</name>
</gene>
<reference evidence="1" key="1">
    <citation type="journal article" date="2023" name="G3 (Bethesda)">
        <title>Whole genome assembly and annotation of the endangered Caribbean coral Acropora cervicornis.</title>
        <authorList>
            <person name="Selwyn J.D."/>
            <person name="Vollmer S.V."/>
        </authorList>
    </citation>
    <scope>NUCLEOTIDE SEQUENCE</scope>
    <source>
        <strain evidence="1">K2</strain>
    </source>
</reference>
<evidence type="ECO:0000313" key="1">
    <source>
        <dbReference type="EMBL" id="KAK2564946.1"/>
    </source>
</evidence>
<sequence>MTNASGDQMELDFLTHLKETDKSHLPAALEILDEGHMTFVKKEFLTFVREADLNIREYSFSLVFS</sequence>
<keyword evidence="2" id="KW-1185">Reference proteome</keyword>
<dbReference type="Proteomes" id="UP001249851">
    <property type="component" value="Unassembled WGS sequence"/>
</dbReference>
<comment type="caution">
    <text evidence="1">The sequence shown here is derived from an EMBL/GenBank/DDBJ whole genome shotgun (WGS) entry which is preliminary data.</text>
</comment>
<name>A0AAD9V889_ACRCE</name>
<proteinExistence type="predicted"/>
<dbReference type="AlphaFoldDB" id="A0AAD9V889"/>
<evidence type="ECO:0000313" key="2">
    <source>
        <dbReference type="Proteomes" id="UP001249851"/>
    </source>
</evidence>
<accession>A0AAD9V889</accession>